<dbReference type="PANTHER" id="PTHR43603:SF1">
    <property type="entry name" value="ZINC-REGULATED GTPASE METALLOPROTEIN ACTIVATOR 1"/>
    <property type="match status" value="1"/>
</dbReference>
<feature type="transmembrane region" description="Helical" evidence="6">
    <location>
        <begin position="824"/>
        <end position="844"/>
    </location>
</feature>
<evidence type="ECO:0000256" key="6">
    <source>
        <dbReference type="SAM" id="Phobius"/>
    </source>
</evidence>
<keyword evidence="3" id="KW-0143">Chaperone</keyword>
<dbReference type="Gene3D" id="3.30.1220.10">
    <property type="entry name" value="CobW-like, C-terminal domain"/>
    <property type="match status" value="1"/>
</dbReference>
<dbReference type="InterPro" id="IPR051927">
    <property type="entry name" value="Zn_Chap_cDPG_Synth"/>
</dbReference>
<keyword evidence="9" id="KW-1185">Reference proteome</keyword>
<keyword evidence="2" id="KW-0378">Hydrolase</keyword>
<feature type="transmembrane region" description="Helical" evidence="6">
    <location>
        <begin position="922"/>
        <end position="942"/>
    </location>
</feature>
<evidence type="ECO:0000256" key="4">
    <source>
        <dbReference type="ARBA" id="ARBA00034320"/>
    </source>
</evidence>
<dbReference type="OrthoDB" id="422046at2759"/>
<dbReference type="InterPro" id="IPR011629">
    <property type="entry name" value="CobW-like_C"/>
</dbReference>
<evidence type="ECO:0000256" key="3">
    <source>
        <dbReference type="ARBA" id="ARBA00023186"/>
    </source>
</evidence>
<reference evidence="8 9" key="1">
    <citation type="submission" date="2016-02" db="EMBL/GenBank/DDBJ databases">
        <title>Genome analysis of coral dinoflagellate symbionts highlights evolutionary adaptations to a symbiotic lifestyle.</title>
        <authorList>
            <person name="Aranda M."/>
            <person name="Li Y."/>
            <person name="Liew Y.J."/>
            <person name="Baumgarten S."/>
            <person name="Simakov O."/>
            <person name="Wilson M."/>
            <person name="Piel J."/>
            <person name="Ashoor H."/>
            <person name="Bougouffa S."/>
            <person name="Bajic V.B."/>
            <person name="Ryu T."/>
            <person name="Ravasi T."/>
            <person name="Bayer T."/>
            <person name="Micklem G."/>
            <person name="Kim H."/>
            <person name="Bhak J."/>
            <person name="Lajeunesse T.C."/>
            <person name="Voolstra C.R."/>
        </authorList>
    </citation>
    <scope>NUCLEOTIDE SEQUENCE [LARGE SCALE GENOMIC DNA]</scope>
    <source>
        <strain evidence="8 9">CCMP2467</strain>
    </source>
</reference>
<dbReference type="InterPro" id="IPR036627">
    <property type="entry name" value="CobW-likC_sf"/>
</dbReference>
<evidence type="ECO:0000256" key="2">
    <source>
        <dbReference type="ARBA" id="ARBA00022801"/>
    </source>
</evidence>
<sequence>MDSDRAVIVLPAHSVKADDSGLDFAKNQERKGCVLTGFTQSSEEGARLLEWAHVLCGTNLSGELRFYEGRDALEGEPFLGQLERQLYDNLSWASNRMEDASIDAAKAEVITDKDMLGLLARQIEGMMQMFLRASDTWFEEDFWCVKLEINLSDDIEFCHHGTSLRLISTLVGDGLVVAHNDAVDWLVYEGPHKSIHGKAWNHQVCSAEHATSVGDLVLAKGKTSRDTMPCVYRSPDSAQRVTERFVLTLDRISAAKKGRLVGFKNADKLPVTLLSGFLGAGKTTLLTHLLNNREGIRVAVLVNDMASINVDGQLLKDGVDFSESTDKIVELQNGCICCTLREDLMSTVGELALERRFDYLLIESTGISEPMPVASTFTATDDMGQSLLGSLSKLDTLVTVVDCPCFLKDYQGDQLLVDKQELGAEKHDERSIVNLLTDQVEFANVLVLNKIDLVSSQELDTLKGILAKLNPDANVIETQFGVVSPSSVLNTRSFDQDSMGTIALFQAHGLLAAKEKPSGSMLPGWVRELQDVDRKPETEEYGISSFVYSASRPFHQDRLDSIIEHGFRNLGVLRSKGLVWSASNHDMALEWSQAGSSMALKPGRRWHDGERRQEVVFIGQSMNERRIRLVLDEALASPEFTGVPRNEAMDEKCPWQGELVVNCDIGLQVCPFDCFGTPSGQRELQVDEVRTESCAFARLAVMPGNAGDPGSAKASDCTFCSPLSEPHEIGVFDCREATAPTQRCQLILSTPVPCPGSESLAASPGMCMDLCPAPALGGQPNGHGVSLSLAVTLHAAMQRDTGRVRCDSWGALAALRRLFREPKLFACAVVSLTFHVALYGFGFWSCRPGGNMWNTIAAQEGGAPEMQGTWLGLPLAMIHRPLEDLSNSTCGGTTAGQRPEPDWDTWVCYPREDIRAEESYTIWKQSLPALLVLMVLFLLTLFRNRT</sequence>
<evidence type="ECO:0000256" key="1">
    <source>
        <dbReference type="ARBA" id="ARBA00022741"/>
    </source>
</evidence>
<evidence type="ECO:0000313" key="8">
    <source>
        <dbReference type="EMBL" id="OLP89522.1"/>
    </source>
</evidence>
<keyword evidence="1" id="KW-0547">Nucleotide-binding</keyword>
<comment type="similarity">
    <text evidence="4">Belongs to the SIMIBI class G3E GTPase family. ZNG1 subfamily.</text>
</comment>
<dbReference type="CDD" id="cd03112">
    <property type="entry name" value="CobW-like"/>
    <property type="match status" value="1"/>
</dbReference>
<dbReference type="GO" id="GO:0000166">
    <property type="term" value="F:nucleotide binding"/>
    <property type="evidence" value="ECO:0007669"/>
    <property type="project" value="UniProtKB-KW"/>
</dbReference>
<dbReference type="EMBL" id="LSRX01000755">
    <property type="protein sequence ID" value="OLP89522.1"/>
    <property type="molecule type" value="Genomic_DNA"/>
</dbReference>
<keyword evidence="6" id="KW-0472">Membrane</keyword>
<dbReference type="Proteomes" id="UP000186817">
    <property type="component" value="Unassembled WGS sequence"/>
</dbReference>
<comment type="catalytic activity">
    <reaction evidence="5">
        <text>GTP + H2O = GDP + phosphate + H(+)</text>
        <dbReference type="Rhea" id="RHEA:19669"/>
        <dbReference type="ChEBI" id="CHEBI:15377"/>
        <dbReference type="ChEBI" id="CHEBI:15378"/>
        <dbReference type="ChEBI" id="CHEBI:37565"/>
        <dbReference type="ChEBI" id="CHEBI:43474"/>
        <dbReference type="ChEBI" id="CHEBI:58189"/>
    </reaction>
    <physiologicalReaction direction="left-to-right" evidence="5">
        <dbReference type="Rhea" id="RHEA:19670"/>
    </physiologicalReaction>
</comment>
<organism evidence="8 9">
    <name type="scientific">Symbiodinium microadriaticum</name>
    <name type="common">Dinoflagellate</name>
    <name type="synonym">Zooxanthella microadriatica</name>
    <dbReference type="NCBI Taxonomy" id="2951"/>
    <lineage>
        <taxon>Eukaryota</taxon>
        <taxon>Sar</taxon>
        <taxon>Alveolata</taxon>
        <taxon>Dinophyceae</taxon>
        <taxon>Suessiales</taxon>
        <taxon>Symbiodiniaceae</taxon>
        <taxon>Symbiodinium</taxon>
    </lineage>
</organism>
<evidence type="ECO:0000259" key="7">
    <source>
        <dbReference type="SMART" id="SM00833"/>
    </source>
</evidence>
<dbReference type="AlphaFoldDB" id="A0A1Q9D2W6"/>
<dbReference type="InterPro" id="IPR027417">
    <property type="entry name" value="P-loop_NTPase"/>
</dbReference>
<feature type="domain" description="CobW C-terminal" evidence="7">
    <location>
        <begin position="543"/>
        <end position="635"/>
    </location>
</feature>
<accession>A0A1Q9D2W6</accession>
<dbReference type="InterPro" id="IPR003495">
    <property type="entry name" value="CobW/HypB/UreG_nucleotide-bd"/>
</dbReference>
<dbReference type="SUPFAM" id="SSF52540">
    <property type="entry name" value="P-loop containing nucleoside triphosphate hydrolases"/>
    <property type="match status" value="1"/>
</dbReference>
<proteinExistence type="inferred from homology"/>
<dbReference type="SMART" id="SM00833">
    <property type="entry name" value="CobW_C"/>
    <property type="match status" value="1"/>
</dbReference>
<dbReference type="Pfam" id="PF07683">
    <property type="entry name" value="CobW_C"/>
    <property type="match status" value="1"/>
</dbReference>
<evidence type="ECO:0000313" key="9">
    <source>
        <dbReference type="Proteomes" id="UP000186817"/>
    </source>
</evidence>
<keyword evidence="6" id="KW-1133">Transmembrane helix</keyword>
<keyword evidence="6" id="KW-0812">Transmembrane</keyword>
<evidence type="ECO:0000256" key="5">
    <source>
        <dbReference type="ARBA" id="ARBA00049117"/>
    </source>
</evidence>
<comment type="caution">
    <text evidence="8">The sequence shown here is derived from an EMBL/GenBank/DDBJ whole genome shotgun (WGS) entry which is preliminary data.</text>
</comment>
<dbReference type="GO" id="GO:0016787">
    <property type="term" value="F:hydrolase activity"/>
    <property type="evidence" value="ECO:0007669"/>
    <property type="project" value="UniProtKB-KW"/>
</dbReference>
<dbReference type="Pfam" id="PF02492">
    <property type="entry name" value="cobW"/>
    <property type="match status" value="1"/>
</dbReference>
<dbReference type="Gene3D" id="3.40.50.300">
    <property type="entry name" value="P-loop containing nucleotide triphosphate hydrolases"/>
    <property type="match status" value="1"/>
</dbReference>
<protein>
    <submittedName>
        <fullName evidence="8">Putative metal chaperone YciC</fullName>
    </submittedName>
</protein>
<gene>
    <name evidence="8" type="primary">yciC</name>
    <name evidence="8" type="ORF">AK812_SmicGene29015</name>
</gene>
<dbReference type="PANTHER" id="PTHR43603">
    <property type="entry name" value="COBW DOMAIN-CONTAINING PROTEIN DDB_G0274527"/>
    <property type="match status" value="1"/>
</dbReference>
<name>A0A1Q9D2W6_SYMMI</name>